<dbReference type="RefSeq" id="WP_073227710.1">
    <property type="nucleotide sequence ID" value="NZ_FQUQ01000001.1"/>
</dbReference>
<sequence length="109" mass="12611">MVSIFSKPVIASCEENQDSCILTVHFKSKKCGFIKISRERVIFQFSCGWNTIGKGAVDIAKVLFIYENSRFIVSKISDNKEIFALRCNQDLYNIVYDFLSSTKRRREPE</sequence>
<proteinExistence type="predicted"/>
<name>A0A1M4V8C0_9SPHI</name>
<dbReference type="Proteomes" id="UP000184287">
    <property type="component" value="Unassembled WGS sequence"/>
</dbReference>
<reference evidence="2" key="1">
    <citation type="submission" date="2016-11" db="EMBL/GenBank/DDBJ databases">
        <authorList>
            <person name="Varghese N."/>
            <person name="Submissions S."/>
        </authorList>
    </citation>
    <scope>NUCLEOTIDE SEQUENCE [LARGE SCALE GENOMIC DNA]</scope>
    <source>
        <strain evidence="2">DSM 16990</strain>
    </source>
</reference>
<accession>A0A1M4V8C0</accession>
<evidence type="ECO:0008006" key="3">
    <source>
        <dbReference type="Google" id="ProtNLM"/>
    </source>
</evidence>
<gene>
    <name evidence="1" type="ORF">SAMN04488522_101815</name>
</gene>
<dbReference type="AlphaFoldDB" id="A0A1M4V8C0"/>
<organism evidence="1 2">
    <name type="scientific">Pedobacter caeni</name>
    <dbReference type="NCBI Taxonomy" id="288992"/>
    <lineage>
        <taxon>Bacteria</taxon>
        <taxon>Pseudomonadati</taxon>
        <taxon>Bacteroidota</taxon>
        <taxon>Sphingobacteriia</taxon>
        <taxon>Sphingobacteriales</taxon>
        <taxon>Sphingobacteriaceae</taxon>
        <taxon>Pedobacter</taxon>
    </lineage>
</organism>
<dbReference type="OrthoDB" id="1096636at2"/>
<evidence type="ECO:0000313" key="1">
    <source>
        <dbReference type="EMBL" id="SHE65204.1"/>
    </source>
</evidence>
<dbReference type="EMBL" id="FQUQ01000001">
    <property type="protein sequence ID" value="SHE65204.1"/>
    <property type="molecule type" value="Genomic_DNA"/>
</dbReference>
<evidence type="ECO:0000313" key="2">
    <source>
        <dbReference type="Proteomes" id="UP000184287"/>
    </source>
</evidence>
<dbReference type="STRING" id="288992.SAMN04488522_101815"/>
<keyword evidence="2" id="KW-1185">Reference proteome</keyword>
<protein>
    <recommendedName>
        <fullName evidence="3">PH domain-containing protein</fullName>
    </recommendedName>
</protein>